<dbReference type="InterPro" id="IPR046347">
    <property type="entry name" value="bZIP_sf"/>
</dbReference>
<sequence length="266" mass="30505">MVSYKFVWSLDGKISDSSTSFGLFSNVSTACRISTSKRKKSYKEDKMLVVDQDIIEPKSVENAQSAAITRKRQRLDHLSFEEKIMRRKLKNRVAAQSARDRKKARLSELEIVVKDLEEEKVTLLSENKSLKQKLTLLENENLDLKSRLGLRQVKLKQEDQEKKCIVEGKDLSGSLKHASLINGPLQKEQDLLISILLMMQYVFLPVMISLMNFLTCFSSTVKSYSSVILSQKIQFHSALNLCRIKEANPAVKWWGPHQKSWNPSKN</sequence>
<evidence type="ECO:0000256" key="8">
    <source>
        <dbReference type="SAM" id="Phobius"/>
    </source>
</evidence>
<organism evidence="10 11">
    <name type="scientific">Limulus polyphemus</name>
    <name type="common">Atlantic horseshoe crab</name>
    <dbReference type="NCBI Taxonomy" id="6850"/>
    <lineage>
        <taxon>Eukaryota</taxon>
        <taxon>Metazoa</taxon>
        <taxon>Ecdysozoa</taxon>
        <taxon>Arthropoda</taxon>
        <taxon>Chelicerata</taxon>
        <taxon>Merostomata</taxon>
        <taxon>Xiphosura</taxon>
        <taxon>Limulidae</taxon>
        <taxon>Limulus</taxon>
    </lineage>
</organism>
<accession>A0ABM1TJH0</accession>
<evidence type="ECO:0000256" key="5">
    <source>
        <dbReference type="ARBA" id="ARBA00023242"/>
    </source>
</evidence>
<protein>
    <recommendedName>
        <fullName evidence="6">X-box-binding protein 1</fullName>
    </recommendedName>
</protein>
<keyword evidence="4" id="KW-0804">Transcription</keyword>
<dbReference type="PANTHER" id="PTHR46542:SF1">
    <property type="entry name" value="X-BOX BINDING PROTEIN 1"/>
    <property type="match status" value="1"/>
</dbReference>
<proteinExistence type="predicted"/>
<dbReference type="RefSeq" id="XP_022256026.1">
    <property type="nucleotide sequence ID" value="XM_022400318.1"/>
</dbReference>
<dbReference type="SMART" id="SM00338">
    <property type="entry name" value="BRLZ"/>
    <property type="match status" value="1"/>
</dbReference>
<evidence type="ECO:0000256" key="3">
    <source>
        <dbReference type="ARBA" id="ARBA00023125"/>
    </source>
</evidence>
<dbReference type="GeneID" id="106471711"/>
<dbReference type="Pfam" id="PF00170">
    <property type="entry name" value="bZIP_1"/>
    <property type="match status" value="1"/>
</dbReference>
<feature type="transmembrane region" description="Helical" evidence="8">
    <location>
        <begin position="191"/>
        <end position="214"/>
    </location>
</feature>
<evidence type="ECO:0000256" key="7">
    <source>
        <dbReference type="SAM" id="Coils"/>
    </source>
</evidence>
<keyword evidence="3" id="KW-0238">DNA-binding</keyword>
<dbReference type="PROSITE" id="PS51257">
    <property type="entry name" value="PROKAR_LIPOPROTEIN"/>
    <property type="match status" value="1"/>
</dbReference>
<keyword evidence="10" id="KW-1185">Reference proteome</keyword>
<dbReference type="CDD" id="cd14691">
    <property type="entry name" value="bZIP_XBP1"/>
    <property type="match status" value="1"/>
</dbReference>
<keyword evidence="5" id="KW-0539">Nucleus</keyword>
<evidence type="ECO:0000313" key="10">
    <source>
        <dbReference type="Proteomes" id="UP000694941"/>
    </source>
</evidence>
<dbReference type="PROSITE" id="PS50217">
    <property type="entry name" value="BZIP"/>
    <property type="match status" value="1"/>
</dbReference>
<name>A0ABM1TJH0_LIMPO</name>
<evidence type="ECO:0000259" key="9">
    <source>
        <dbReference type="PROSITE" id="PS50217"/>
    </source>
</evidence>
<keyword evidence="1" id="KW-0832">Ubl conjugation</keyword>
<evidence type="ECO:0000256" key="4">
    <source>
        <dbReference type="ARBA" id="ARBA00023163"/>
    </source>
</evidence>
<dbReference type="PANTHER" id="PTHR46542">
    <property type="entry name" value="X-BOX BINDING PROTEIN 1"/>
    <property type="match status" value="1"/>
</dbReference>
<keyword evidence="2" id="KW-0805">Transcription regulation</keyword>
<dbReference type="Gene3D" id="1.20.5.170">
    <property type="match status" value="1"/>
</dbReference>
<feature type="domain" description="BZIP" evidence="9">
    <location>
        <begin position="81"/>
        <end position="144"/>
    </location>
</feature>
<keyword evidence="7" id="KW-0175">Coiled coil</keyword>
<evidence type="ECO:0000256" key="6">
    <source>
        <dbReference type="ARBA" id="ARBA00040165"/>
    </source>
</evidence>
<evidence type="ECO:0000313" key="11">
    <source>
        <dbReference type="RefSeq" id="XP_022256026.1"/>
    </source>
</evidence>
<evidence type="ECO:0000256" key="1">
    <source>
        <dbReference type="ARBA" id="ARBA00022843"/>
    </source>
</evidence>
<evidence type="ECO:0000256" key="2">
    <source>
        <dbReference type="ARBA" id="ARBA00023015"/>
    </source>
</evidence>
<gene>
    <name evidence="11" type="primary">LOC106471711</name>
</gene>
<keyword evidence="8" id="KW-0812">Transmembrane</keyword>
<dbReference type="SUPFAM" id="SSF57959">
    <property type="entry name" value="Leucine zipper domain"/>
    <property type="match status" value="1"/>
</dbReference>
<keyword evidence="8" id="KW-1133">Transmembrane helix</keyword>
<dbReference type="InterPro" id="IPR052470">
    <property type="entry name" value="ER_Stress-Reg_TF"/>
</dbReference>
<keyword evidence="8" id="KW-0472">Membrane</keyword>
<feature type="coiled-coil region" evidence="7">
    <location>
        <begin position="99"/>
        <end position="147"/>
    </location>
</feature>
<dbReference type="Proteomes" id="UP000694941">
    <property type="component" value="Unplaced"/>
</dbReference>
<reference evidence="11" key="1">
    <citation type="submission" date="2025-08" db="UniProtKB">
        <authorList>
            <consortium name="RefSeq"/>
        </authorList>
    </citation>
    <scope>IDENTIFICATION</scope>
    <source>
        <tissue evidence="11">Muscle</tissue>
    </source>
</reference>
<dbReference type="InterPro" id="IPR004827">
    <property type="entry name" value="bZIP"/>
</dbReference>